<dbReference type="Proteomes" id="UP001190700">
    <property type="component" value="Unassembled WGS sequence"/>
</dbReference>
<evidence type="ECO:0000256" key="2">
    <source>
        <dbReference type="ARBA" id="ARBA00020921"/>
    </source>
</evidence>
<gene>
    <name evidence="9" type="ORF">CYMTET_28098</name>
</gene>
<dbReference type="PROSITE" id="PS00636">
    <property type="entry name" value="DNAJ_1"/>
    <property type="match status" value="1"/>
</dbReference>
<feature type="region of interest" description="Disordered" evidence="6">
    <location>
        <begin position="77"/>
        <end position="120"/>
    </location>
</feature>
<dbReference type="AlphaFoldDB" id="A0AAE0FNW3"/>
<evidence type="ECO:0000256" key="6">
    <source>
        <dbReference type="SAM" id="MobiDB-lite"/>
    </source>
</evidence>
<evidence type="ECO:0000256" key="1">
    <source>
        <dbReference type="ARBA" id="ARBA00004163"/>
    </source>
</evidence>
<protein>
    <recommendedName>
        <fullName evidence="2">DnaJ homolog subfamily C member 16</fullName>
    </recommendedName>
    <alternativeName>
        <fullName evidence="5">Endoplasmic reticulum DNA J domain-containing protein 8</fullName>
    </alternativeName>
</protein>
<dbReference type="Gene3D" id="3.40.30.10">
    <property type="entry name" value="Glutaredoxin"/>
    <property type="match status" value="1"/>
</dbReference>
<name>A0AAE0FNW3_9CHLO</name>
<feature type="non-terminal residue" evidence="9">
    <location>
        <position position="227"/>
    </location>
</feature>
<dbReference type="Pfam" id="PF00226">
    <property type="entry name" value="DnaJ"/>
    <property type="match status" value="1"/>
</dbReference>
<evidence type="ECO:0000256" key="4">
    <source>
        <dbReference type="ARBA" id="ARBA00035002"/>
    </source>
</evidence>
<dbReference type="GO" id="GO:0006914">
    <property type="term" value="P:autophagy"/>
    <property type="evidence" value="ECO:0007669"/>
    <property type="project" value="UniProtKB-KW"/>
</dbReference>
<dbReference type="PRINTS" id="PR00625">
    <property type="entry name" value="JDOMAIN"/>
</dbReference>
<evidence type="ECO:0000259" key="8">
    <source>
        <dbReference type="PROSITE" id="PS50076"/>
    </source>
</evidence>
<dbReference type="EMBL" id="LGRX02015739">
    <property type="protein sequence ID" value="KAK3263082.1"/>
    <property type="molecule type" value="Genomic_DNA"/>
</dbReference>
<comment type="subcellular location">
    <subcellularLocation>
        <location evidence="1">Endoplasmic reticulum membrane</location>
        <topology evidence="1">Single-pass type IV membrane protein</topology>
    </subcellularLocation>
</comment>
<dbReference type="PANTHER" id="PTHR44303:SF2">
    <property type="entry name" value="DNAJ HOMOLOG SUBFAMILY C MEMBER 16"/>
    <property type="match status" value="1"/>
</dbReference>
<dbReference type="InterPro" id="IPR013766">
    <property type="entry name" value="Thioredoxin_domain"/>
</dbReference>
<dbReference type="SUPFAM" id="SSF52833">
    <property type="entry name" value="Thioredoxin-like"/>
    <property type="match status" value="1"/>
</dbReference>
<dbReference type="InterPro" id="IPR052448">
    <property type="entry name" value="DnaJ_C16_autophagy_reg"/>
</dbReference>
<dbReference type="Gene3D" id="1.10.287.110">
    <property type="entry name" value="DnaJ domain"/>
    <property type="match status" value="1"/>
</dbReference>
<reference evidence="9 10" key="1">
    <citation type="journal article" date="2015" name="Genome Biol. Evol.">
        <title>Comparative Genomics of a Bacterivorous Green Alga Reveals Evolutionary Causalities and Consequences of Phago-Mixotrophic Mode of Nutrition.</title>
        <authorList>
            <person name="Burns J.A."/>
            <person name="Paasch A."/>
            <person name="Narechania A."/>
            <person name="Kim E."/>
        </authorList>
    </citation>
    <scope>NUCLEOTIDE SEQUENCE [LARGE SCALE GENOMIC DNA]</scope>
    <source>
        <strain evidence="9 10">PLY_AMNH</strain>
    </source>
</reference>
<dbReference type="InterPro" id="IPR018253">
    <property type="entry name" value="DnaJ_domain_CS"/>
</dbReference>
<dbReference type="Pfam" id="PF00085">
    <property type="entry name" value="Thioredoxin"/>
    <property type="match status" value="1"/>
</dbReference>
<keyword evidence="10" id="KW-1185">Reference proteome</keyword>
<accession>A0AAE0FNW3</accession>
<dbReference type="InterPro" id="IPR001623">
    <property type="entry name" value="DnaJ_domain"/>
</dbReference>
<keyword evidence="3" id="KW-0072">Autophagy</keyword>
<dbReference type="GO" id="GO:0005789">
    <property type="term" value="C:endoplasmic reticulum membrane"/>
    <property type="evidence" value="ECO:0007669"/>
    <property type="project" value="UniProtKB-SubCell"/>
</dbReference>
<organism evidence="9 10">
    <name type="scientific">Cymbomonas tetramitiformis</name>
    <dbReference type="NCBI Taxonomy" id="36881"/>
    <lineage>
        <taxon>Eukaryota</taxon>
        <taxon>Viridiplantae</taxon>
        <taxon>Chlorophyta</taxon>
        <taxon>Pyramimonadophyceae</taxon>
        <taxon>Pyramimonadales</taxon>
        <taxon>Pyramimonadaceae</taxon>
        <taxon>Cymbomonas</taxon>
    </lineage>
</organism>
<proteinExistence type="predicted"/>
<evidence type="ECO:0000256" key="7">
    <source>
        <dbReference type="SAM" id="SignalP"/>
    </source>
</evidence>
<feature type="signal peptide" evidence="7">
    <location>
        <begin position="1"/>
        <end position="22"/>
    </location>
</feature>
<dbReference type="PROSITE" id="PS50076">
    <property type="entry name" value="DNAJ_2"/>
    <property type="match status" value="1"/>
</dbReference>
<evidence type="ECO:0000313" key="10">
    <source>
        <dbReference type="Proteomes" id="UP001190700"/>
    </source>
</evidence>
<comment type="function">
    <text evidence="4">Plays an important role in regulating the size of autophagosomes during the formation process.</text>
</comment>
<keyword evidence="7" id="KW-0732">Signal</keyword>
<feature type="chain" id="PRO_5042240728" description="DnaJ homolog subfamily C member 16" evidence="7">
    <location>
        <begin position="23"/>
        <end position="227"/>
    </location>
</feature>
<evidence type="ECO:0000313" key="9">
    <source>
        <dbReference type="EMBL" id="KAK3263082.1"/>
    </source>
</evidence>
<comment type="caution">
    <text evidence="9">The sequence shown here is derived from an EMBL/GenBank/DDBJ whole genome shotgun (WGS) entry which is preliminary data.</text>
</comment>
<dbReference type="InterPro" id="IPR036249">
    <property type="entry name" value="Thioredoxin-like_sf"/>
</dbReference>
<sequence length="227" mass="25311">MPRPRILSLLTFAVLLLQLVFAEKDPYNVLGVSRDATDDQIKKAHKKMALKYHPDKNPDDKAKDKFVEVQQAYEVLSDPEKRRNYDHTGFSDPREAPRGPRGGSPFGQRQRHPGASWDTGDAFFRGGGPFGFGNFYQPPPDPIQSSTSILNGRNFDKLVMQGKEAWLVQIYHDGSDDCQRAAASWEQAAKSLEGIAKLGRVNYQDQQQLVSKLAPGHWLAAFGGTAQ</sequence>
<feature type="domain" description="J" evidence="8">
    <location>
        <begin position="25"/>
        <end position="89"/>
    </location>
</feature>
<dbReference type="SUPFAM" id="SSF46565">
    <property type="entry name" value="Chaperone J-domain"/>
    <property type="match status" value="1"/>
</dbReference>
<dbReference type="SMART" id="SM00271">
    <property type="entry name" value="DnaJ"/>
    <property type="match status" value="1"/>
</dbReference>
<dbReference type="PANTHER" id="PTHR44303">
    <property type="entry name" value="DNAJ HOMOLOG SUBFAMILY C MEMBER 16"/>
    <property type="match status" value="1"/>
</dbReference>
<evidence type="ECO:0000256" key="3">
    <source>
        <dbReference type="ARBA" id="ARBA00023006"/>
    </source>
</evidence>
<evidence type="ECO:0000256" key="5">
    <source>
        <dbReference type="ARBA" id="ARBA00035043"/>
    </source>
</evidence>
<dbReference type="CDD" id="cd06257">
    <property type="entry name" value="DnaJ"/>
    <property type="match status" value="1"/>
</dbReference>
<dbReference type="InterPro" id="IPR036869">
    <property type="entry name" value="J_dom_sf"/>
</dbReference>